<dbReference type="InterPro" id="IPR010201">
    <property type="entry name" value="HflK"/>
</dbReference>
<evidence type="ECO:0000256" key="3">
    <source>
        <dbReference type="ARBA" id="ARBA00022692"/>
    </source>
</evidence>
<sequence>MPWQNQGGDGSRKPDNGAGDNNPWGAAPKNDSPKNPWGDPPRNDNPWGGPPKNDNPWGGPPKNPWGSGPDLEGFVRGAQEKLGKFGPGDITPRIGAMIAGVVALLWLASGFYTVDPNQVGLNLVFGRYVGKTGPGLNYNWPGPIGAVVKLNVTDRNSIDIGARGVPSISSVGEAPEESLMLTGDENIADVKFRVIWQIDPTKPEDFAFNIKNQAETIKAVSESAMREIVGRTQIQPLLTAERKVIEPAAQKAIQSILDSYKAGVTILQVQLLSVDPPPTVIAAFRDVTSAQQDRSRFVNEAQAEANKIVPQARGEASKIQRDAEGYREQTVAEAKGQTARYLKIFGEYKKAPEVTRERLYLETMERVLRSGDKILLDRAGALPVLPLNPLQGGDHSQNKPAGAQ</sequence>
<evidence type="ECO:0000256" key="6">
    <source>
        <dbReference type="RuleBase" id="RU364113"/>
    </source>
</evidence>
<evidence type="ECO:0000256" key="1">
    <source>
        <dbReference type="ARBA" id="ARBA00004167"/>
    </source>
</evidence>
<comment type="subcellular location">
    <subcellularLocation>
        <location evidence="1">Membrane</location>
        <topology evidence="1">Single-pass membrane protein</topology>
    </subcellularLocation>
</comment>
<comment type="function">
    <text evidence="6">HflC and HflK could encode or regulate a protease.</text>
</comment>
<keyword evidence="4" id="KW-1133">Transmembrane helix</keyword>
<dbReference type="PANTHER" id="PTHR43327">
    <property type="entry name" value="STOMATIN-LIKE PROTEIN 2, MITOCHONDRIAL"/>
    <property type="match status" value="1"/>
</dbReference>
<dbReference type="Gene3D" id="3.30.479.30">
    <property type="entry name" value="Band 7 domain"/>
    <property type="match status" value="1"/>
</dbReference>
<keyword evidence="9" id="KW-0378">Hydrolase</keyword>
<keyword evidence="9" id="KW-0645">Protease</keyword>
<gene>
    <name evidence="9" type="primary">hflK</name>
    <name evidence="9" type="ORF">GJ654_16290</name>
</gene>
<evidence type="ECO:0000256" key="4">
    <source>
        <dbReference type="ARBA" id="ARBA00022989"/>
    </source>
</evidence>
<dbReference type="InterPro" id="IPR050710">
    <property type="entry name" value="Band7/mec-2_domain"/>
</dbReference>
<dbReference type="SUPFAM" id="SSF117892">
    <property type="entry name" value="Band 7/SPFH domain"/>
    <property type="match status" value="1"/>
</dbReference>
<dbReference type="EMBL" id="WNKS01000018">
    <property type="protein sequence ID" value="MTV32546.1"/>
    <property type="molecule type" value="Genomic_DNA"/>
</dbReference>
<dbReference type="NCBIfam" id="TIGR01933">
    <property type="entry name" value="hflK"/>
    <property type="match status" value="1"/>
</dbReference>
<protein>
    <recommendedName>
        <fullName evidence="6">Protein HflK</fullName>
    </recommendedName>
</protein>
<evidence type="ECO:0000313" key="10">
    <source>
        <dbReference type="Proteomes" id="UP000439113"/>
    </source>
</evidence>
<feature type="domain" description="Band 7" evidence="8">
    <location>
        <begin position="109"/>
        <end position="288"/>
    </location>
</feature>
<dbReference type="CDD" id="cd03404">
    <property type="entry name" value="SPFH_HflK"/>
    <property type="match status" value="1"/>
</dbReference>
<dbReference type="GO" id="GO:0016020">
    <property type="term" value="C:membrane"/>
    <property type="evidence" value="ECO:0007669"/>
    <property type="project" value="UniProtKB-SubCell"/>
</dbReference>
<dbReference type="Proteomes" id="UP000439113">
    <property type="component" value="Unassembled WGS sequence"/>
</dbReference>
<evidence type="ECO:0000259" key="8">
    <source>
        <dbReference type="SMART" id="SM00244"/>
    </source>
</evidence>
<dbReference type="SMART" id="SM00244">
    <property type="entry name" value="PHB"/>
    <property type="match status" value="1"/>
</dbReference>
<keyword evidence="3" id="KW-0812">Transmembrane</keyword>
<evidence type="ECO:0000313" key="9">
    <source>
        <dbReference type="EMBL" id="MTV32546.1"/>
    </source>
</evidence>
<dbReference type="OrthoDB" id="9779595at2"/>
<dbReference type="GO" id="GO:0006508">
    <property type="term" value="P:proteolysis"/>
    <property type="evidence" value="ECO:0007669"/>
    <property type="project" value="UniProtKB-KW"/>
</dbReference>
<evidence type="ECO:0000256" key="5">
    <source>
        <dbReference type="ARBA" id="ARBA00023136"/>
    </source>
</evidence>
<dbReference type="PANTHER" id="PTHR43327:SF2">
    <property type="entry name" value="MODULATOR OF FTSH PROTEASE HFLK"/>
    <property type="match status" value="1"/>
</dbReference>
<dbReference type="GO" id="GO:0008233">
    <property type="term" value="F:peptidase activity"/>
    <property type="evidence" value="ECO:0007669"/>
    <property type="project" value="UniProtKB-KW"/>
</dbReference>
<dbReference type="InterPro" id="IPR036013">
    <property type="entry name" value="Band_7/SPFH_dom_sf"/>
</dbReference>
<evidence type="ECO:0000256" key="2">
    <source>
        <dbReference type="ARBA" id="ARBA00006971"/>
    </source>
</evidence>
<organism evidence="9 10">
    <name type="scientific">Rhodoblastus acidophilus</name>
    <name type="common">Rhodopseudomonas acidophila</name>
    <dbReference type="NCBI Taxonomy" id="1074"/>
    <lineage>
        <taxon>Bacteria</taxon>
        <taxon>Pseudomonadati</taxon>
        <taxon>Pseudomonadota</taxon>
        <taxon>Alphaproteobacteria</taxon>
        <taxon>Hyphomicrobiales</taxon>
        <taxon>Rhodoblastaceae</taxon>
        <taxon>Rhodoblastus</taxon>
    </lineage>
</organism>
<accession>A0A6N8DRU1</accession>
<name>A0A6N8DRU1_RHOAC</name>
<keyword evidence="5" id="KW-0472">Membrane</keyword>
<evidence type="ECO:0000256" key="7">
    <source>
        <dbReference type="SAM" id="MobiDB-lite"/>
    </source>
</evidence>
<comment type="subunit">
    <text evidence="6">HflC and HflK may interact to form a multimeric complex.</text>
</comment>
<comment type="similarity">
    <text evidence="2 6">Belongs to the band 7/mec-2 family. HflK subfamily.</text>
</comment>
<dbReference type="AlphaFoldDB" id="A0A6N8DRU1"/>
<dbReference type="InterPro" id="IPR001107">
    <property type="entry name" value="Band_7"/>
</dbReference>
<dbReference type="Pfam" id="PF01145">
    <property type="entry name" value="Band_7"/>
    <property type="match status" value="1"/>
</dbReference>
<comment type="caution">
    <text evidence="9">The sequence shown here is derived from an EMBL/GenBank/DDBJ whole genome shotgun (WGS) entry which is preliminary data.</text>
</comment>
<reference evidence="9 10" key="1">
    <citation type="submission" date="2019-11" db="EMBL/GenBank/DDBJ databases">
        <title>Whole-genome sequence of a Rhodoblastus acidophilus DSM 142.</title>
        <authorList>
            <person name="Kyndt J.A."/>
            <person name="Meyer T.E."/>
        </authorList>
    </citation>
    <scope>NUCLEOTIDE SEQUENCE [LARGE SCALE GENOMIC DNA]</scope>
    <source>
        <strain evidence="9 10">DSM 142</strain>
    </source>
</reference>
<proteinExistence type="inferred from homology"/>
<feature type="compositionally biased region" description="Low complexity" evidence="7">
    <location>
        <begin position="44"/>
        <end position="57"/>
    </location>
</feature>
<dbReference type="RefSeq" id="WP_155447236.1">
    <property type="nucleotide sequence ID" value="NZ_JAOQNR010000007.1"/>
</dbReference>
<feature type="region of interest" description="Disordered" evidence="7">
    <location>
        <begin position="1"/>
        <end position="73"/>
    </location>
</feature>